<proteinExistence type="predicted"/>
<evidence type="ECO:0000256" key="1">
    <source>
        <dbReference type="SAM" id="Phobius"/>
    </source>
</evidence>
<keyword evidence="1" id="KW-0472">Membrane</keyword>
<gene>
    <name evidence="2" type="ORF">A3C93_04310</name>
</gene>
<keyword evidence="1" id="KW-1133">Transmembrane helix</keyword>
<evidence type="ECO:0000313" key="3">
    <source>
        <dbReference type="Proteomes" id="UP000178636"/>
    </source>
</evidence>
<protein>
    <submittedName>
        <fullName evidence="2">Uncharacterized protein</fullName>
    </submittedName>
</protein>
<sequence>MANIVLGGIFVVLVLIGYGVIYPETAGKPSRTRLMRACVYCIVWSLLLSTLVLFATESGIAEMTPLATIFWSYAGFMGAVIGVIGLIGVALMWLVQKSDLPLGSDDKNASENDRD</sequence>
<reference evidence="2 3" key="1">
    <citation type="journal article" date="2016" name="Nat. Commun.">
        <title>Thousands of microbial genomes shed light on interconnected biogeochemical processes in an aquifer system.</title>
        <authorList>
            <person name="Anantharaman K."/>
            <person name="Brown C.T."/>
            <person name="Hug L.A."/>
            <person name="Sharon I."/>
            <person name="Castelle C.J."/>
            <person name="Probst A.J."/>
            <person name="Thomas B.C."/>
            <person name="Singh A."/>
            <person name="Wilkins M.J."/>
            <person name="Karaoz U."/>
            <person name="Brodie E.L."/>
            <person name="Williams K.H."/>
            <person name="Hubbard S.S."/>
            <person name="Banfield J.F."/>
        </authorList>
    </citation>
    <scope>NUCLEOTIDE SEQUENCE [LARGE SCALE GENOMIC DNA]</scope>
</reference>
<comment type="caution">
    <text evidence="2">The sequence shown here is derived from an EMBL/GenBank/DDBJ whole genome shotgun (WGS) entry which is preliminary data.</text>
</comment>
<feature type="transmembrane region" description="Helical" evidence="1">
    <location>
        <begin position="6"/>
        <end position="25"/>
    </location>
</feature>
<name>A0A1G2DD90_9BACT</name>
<keyword evidence="1" id="KW-0812">Transmembrane</keyword>
<dbReference type="AlphaFoldDB" id="A0A1G2DD90"/>
<organism evidence="2 3">
    <name type="scientific">Candidatus Lloydbacteria bacterium RIFCSPHIGHO2_02_FULL_54_17</name>
    <dbReference type="NCBI Taxonomy" id="1798664"/>
    <lineage>
        <taxon>Bacteria</taxon>
        <taxon>Candidatus Lloydiibacteriota</taxon>
    </lineage>
</organism>
<accession>A0A1G2DD90</accession>
<dbReference type="Proteomes" id="UP000178636">
    <property type="component" value="Unassembled WGS sequence"/>
</dbReference>
<feature type="transmembrane region" description="Helical" evidence="1">
    <location>
        <begin position="68"/>
        <end position="95"/>
    </location>
</feature>
<feature type="transmembrane region" description="Helical" evidence="1">
    <location>
        <begin position="37"/>
        <end position="56"/>
    </location>
</feature>
<evidence type="ECO:0000313" key="2">
    <source>
        <dbReference type="EMBL" id="OGZ11607.1"/>
    </source>
</evidence>
<dbReference type="EMBL" id="MHLO01000031">
    <property type="protein sequence ID" value="OGZ11607.1"/>
    <property type="molecule type" value="Genomic_DNA"/>
</dbReference>